<proteinExistence type="predicted"/>
<dbReference type="InterPro" id="IPR029063">
    <property type="entry name" value="SAM-dependent_MTases_sf"/>
</dbReference>
<dbReference type="AlphaFoldDB" id="A0AAW9F6L8"/>
<dbReference type="EMBL" id="JAWZVU010000084">
    <property type="protein sequence ID" value="MDX7721578.1"/>
    <property type="molecule type" value="Genomic_DNA"/>
</dbReference>
<dbReference type="Gene3D" id="3.40.50.150">
    <property type="entry name" value="Vaccinia Virus protein VP39"/>
    <property type="match status" value="1"/>
</dbReference>
<organism evidence="2 3">
    <name type="scientific">Aeromonas caviae</name>
    <name type="common">Aeromonas punctata</name>
    <dbReference type="NCBI Taxonomy" id="648"/>
    <lineage>
        <taxon>Bacteria</taxon>
        <taxon>Pseudomonadati</taxon>
        <taxon>Pseudomonadota</taxon>
        <taxon>Gammaproteobacteria</taxon>
        <taxon>Aeromonadales</taxon>
        <taxon>Aeromonadaceae</taxon>
        <taxon>Aeromonas</taxon>
    </lineage>
</organism>
<dbReference type="GO" id="GO:0008757">
    <property type="term" value="F:S-adenosylmethionine-dependent methyltransferase activity"/>
    <property type="evidence" value="ECO:0007669"/>
    <property type="project" value="InterPro"/>
</dbReference>
<dbReference type="InterPro" id="IPR013216">
    <property type="entry name" value="Methyltransf_11"/>
</dbReference>
<dbReference type="Pfam" id="PF08241">
    <property type="entry name" value="Methyltransf_11"/>
    <property type="match status" value="1"/>
</dbReference>
<keyword evidence="2" id="KW-0489">Methyltransferase</keyword>
<keyword evidence="2" id="KW-0808">Transferase</keyword>
<dbReference type="RefSeq" id="WP_102948287.1">
    <property type="nucleotide sequence ID" value="NZ_JAWZVU010000084.1"/>
</dbReference>
<dbReference type="Proteomes" id="UP001277183">
    <property type="component" value="Unassembled WGS sequence"/>
</dbReference>
<feature type="domain" description="Methyltransferase type 11" evidence="1">
    <location>
        <begin position="64"/>
        <end position="109"/>
    </location>
</feature>
<evidence type="ECO:0000313" key="2">
    <source>
        <dbReference type="EMBL" id="MDX7721578.1"/>
    </source>
</evidence>
<accession>A0AAW9F6L8</accession>
<dbReference type="EC" id="2.1.1.-" evidence="2"/>
<dbReference type="CDD" id="cd02440">
    <property type="entry name" value="AdoMet_MTases"/>
    <property type="match status" value="1"/>
</dbReference>
<reference evidence="2" key="1">
    <citation type="submission" date="2023-11" db="EMBL/GenBank/DDBJ databases">
        <title>WGS of Aeromonas in Northern Israel.</title>
        <authorList>
            <person name="Hershko Y."/>
        </authorList>
    </citation>
    <scope>NUCLEOTIDE SEQUENCE</scope>
    <source>
        <strain evidence="2">77416</strain>
    </source>
</reference>
<comment type="caution">
    <text evidence="2">The sequence shown here is derived from an EMBL/GenBank/DDBJ whole genome shotgun (WGS) entry which is preliminary data.</text>
</comment>
<sequence>MNKDIVSWQYLPGGEPVKQHSYRIRTGFYEKYLSGKYILDIGGGQGPAIVCNAKIIDLDFPGYDGVNLPFSDESQDAVFSSHCLEHVADPIVTLQEWFRVLRKGGYLIITVPHQHLYERKSLLPSRWNQEHLRFYTPAKLLLDIETALEINTYRVRELQDNDDGFDYSVKNNQHAVGSYEIEVVVEKIDTKPYLDFTYQRLADELKSRVSLDEPIVIYGAGIVGDEVYYSLRLHGVKSELVFADRNSSTLIDDFNKDKKIVSIQECFDLGYRHFVLASYTYQAEMDVCVKTLAEKRSQAINIYRVD</sequence>
<dbReference type="GO" id="GO:0032259">
    <property type="term" value="P:methylation"/>
    <property type="evidence" value="ECO:0007669"/>
    <property type="project" value="UniProtKB-KW"/>
</dbReference>
<evidence type="ECO:0000313" key="3">
    <source>
        <dbReference type="Proteomes" id="UP001277183"/>
    </source>
</evidence>
<name>A0AAW9F6L8_AERCA</name>
<dbReference type="SUPFAM" id="SSF53335">
    <property type="entry name" value="S-adenosyl-L-methionine-dependent methyltransferases"/>
    <property type="match status" value="1"/>
</dbReference>
<evidence type="ECO:0000259" key="1">
    <source>
        <dbReference type="Pfam" id="PF08241"/>
    </source>
</evidence>
<gene>
    <name evidence="2" type="ORF">SJS77_14005</name>
</gene>
<protein>
    <submittedName>
        <fullName evidence="2">Class I SAM-dependent methyltransferase</fullName>
        <ecNumber evidence="2">2.1.1.-</ecNumber>
    </submittedName>
</protein>